<evidence type="ECO:0000256" key="4">
    <source>
        <dbReference type="ARBA" id="ARBA00022692"/>
    </source>
</evidence>
<evidence type="ECO:0000256" key="1">
    <source>
        <dbReference type="ARBA" id="ARBA00004571"/>
    </source>
</evidence>
<evidence type="ECO:0000313" key="12">
    <source>
        <dbReference type="Proteomes" id="UP000251545"/>
    </source>
</evidence>
<dbReference type="NCBIfam" id="TIGR04057">
    <property type="entry name" value="SusC_RagA_signa"/>
    <property type="match status" value="1"/>
</dbReference>
<comment type="similarity">
    <text evidence="8">Belongs to the TonB-dependent receptor family.</text>
</comment>
<evidence type="ECO:0000256" key="5">
    <source>
        <dbReference type="ARBA" id="ARBA00022729"/>
    </source>
</evidence>
<keyword evidence="6 8" id="KW-0472">Membrane</keyword>
<dbReference type="InterPro" id="IPR023996">
    <property type="entry name" value="TonB-dep_OMP_SusC/RagA"/>
</dbReference>
<dbReference type="Proteomes" id="UP000251545">
    <property type="component" value="Unassembled WGS sequence"/>
</dbReference>
<dbReference type="GO" id="GO:0044718">
    <property type="term" value="P:siderophore transmembrane transport"/>
    <property type="evidence" value="ECO:0007669"/>
    <property type="project" value="TreeGrafter"/>
</dbReference>
<dbReference type="PROSITE" id="PS52016">
    <property type="entry name" value="TONB_DEPENDENT_REC_3"/>
    <property type="match status" value="1"/>
</dbReference>
<evidence type="ECO:0000259" key="10">
    <source>
        <dbReference type="Pfam" id="PF07715"/>
    </source>
</evidence>
<dbReference type="InterPro" id="IPR039426">
    <property type="entry name" value="TonB-dep_rcpt-like"/>
</dbReference>
<dbReference type="PANTHER" id="PTHR30069:SF29">
    <property type="entry name" value="HEMOGLOBIN AND HEMOGLOBIN-HAPTOGLOBIN-BINDING PROTEIN 1-RELATED"/>
    <property type="match status" value="1"/>
</dbReference>
<comment type="caution">
    <text evidence="11">The sequence shown here is derived from an EMBL/GenBank/DDBJ whole genome shotgun (WGS) entry which is preliminary data.</text>
</comment>
<evidence type="ECO:0000256" key="7">
    <source>
        <dbReference type="ARBA" id="ARBA00023237"/>
    </source>
</evidence>
<sequence>MIKLKNFQLTLKKLASLFWIIGLMFCGISNKAHATTKATTLDVAQTTITGTVISAEDDMGIPGVNVLVKGTSTGAVTDFDGNYSIDAPSGSTLVFSYIGYVTQEIVVGNQTTINVTLRPDLAQLDEVVVVGYGTAKKETLTGAVEQVKAEAFEDLAVGSPALALQGRTPGLVVTRTSSRPGSEDVNFLIRGVSSINGISPLIVIDGIPAINADSFNNLNPNDIENISVLKGGSASVYGARAAGGVILVTTKKGKGKVSVNVSSILRMGTIGIRPPSPTMKEYGQLYLAAVDEDIATGKPPRYFFWSDRETVQRIANGEEGYYDLPINGRIWLGNGNRFDEMFGNSYSSQHNISISGGTEKSSYRISAGYDKNVGGLKVADDTVDRYNLSVNLSNDISDKLNVTTNISYFNNTFSGPAEGLAREAATWDAPLFPTYNPQGQYYANFGGVNITGDRNAIAHVKDAGRQNYIDEQLKLAFQATYKINDNLNITGSYAFSKQHSEDQEYQVQVPLYSWDGDFSNNINNTNFIQEETSSIVYKNYKAAINYSNTFGDHNLSGLLAVEAEKNVSNGLRARRQGATGFIDYGVYDLNLGATDQIVQTEGGGSSWGFYGYIGRINYDYKGKYLLELQGRRDGSSRFAQGQKWSNYGSISAGWVLTAEDFLADNDVISFLKLRGGYGEVGSTAGIGNFGYLSTVAFGTTVFGQTSAEQQVTTRASSLFSNTTTWERIVNKEIGIDFRLFNNKVFGAVDLFNKRNIGMLIRRQRPSILGTNPPFTNEGTLETKGWEVQLGWRDQIGDFDISVSANMSDARNEVIEFYDEPGFIGVPTENLNSGNEIIEGKPINSFYLWETAGYFDSQAQVDAYYASLTPGGILPPQTSNDALRPGDMIVVDSNGDGILNVDDLTYKGDAAPHYNYGLNIDVKYKNWDLSAFFQGTLEQNIYRTGYFAQPFQAEWQNQSNAWLGRTWTEDNRNAEFPRLSTQRGISRWNYRSKDHILQNNRYLRLKALIIGYNIPDIKIGNTNINTFRVYFSGNDLFEFTSVKDGYDPEFQASTNASAYPFMRTWALGVKVSL</sequence>
<dbReference type="Pfam" id="PF13715">
    <property type="entry name" value="CarbopepD_reg_2"/>
    <property type="match status" value="1"/>
</dbReference>
<dbReference type="GO" id="GO:0015344">
    <property type="term" value="F:siderophore uptake transmembrane transporter activity"/>
    <property type="evidence" value="ECO:0007669"/>
    <property type="project" value="TreeGrafter"/>
</dbReference>
<dbReference type="Pfam" id="PF07715">
    <property type="entry name" value="Plug"/>
    <property type="match status" value="1"/>
</dbReference>
<reference evidence="11 12" key="1">
    <citation type="submission" date="2018-02" db="EMBL/GenBank/DDBJ databases">
        <title>Genomic Encyclopedia of Archaeal and Bacterial Type Strains, Phase II (KMG-II): from individual species to whole genera.</title>
        <authorList>
            <person name="Goeker M."/>
        </authorList>
    </citation>
    <scope>NUCLEOTIDE SEQUENCE [LARGE SCALE GENOMIC DNA]</scope>
    <source>
        <strain evidence="11 12">DSM 21165</strain>
    </source>
</reference>
<proteinExistence type="inferred from homology"/>
<dbReference type="Gene3D" id="2.60.40.1120">
    <property type="entry name" value="Carboxypeptidase-like, regulatory domain"/>
    <property type="match status" value="1"/>
</dbReference>
<dbReference type="NCBIfam" id="TIGR04056">
    <property type="entry name" value="OMP_RagA_SusC"/>
    <property type="match status" value="1"/>
</dbReference>
<dbReference type="RefSeq" id="WP_105473563.1">
    <property type="nucleotide sequence ID" value="NZ_PVEO01000004.1"/>
</dbReference>
<evidence type="ECO:0000256" key="8">
    <source>
        <dbReference type="PROSITE-ProRule" id="PRU01360"/>
    </source>
</evidence>
<dbReference type="AlphaFoldDB" id="A0A362X0R7"/>
<evidence type="ECO:0000256" key="6">
    <source>
        <dbReference type="ARBA" id="ARBA00023136"/>
    </source>
</evidence>
<protein>
    <submittedName>
        <fullName evidence="11">TonB-linked SusC/RagA family outer membrane protein</fullName>
    </submittedName>
</protein>
<evidence type="ECO:0000256" key="2">
    <source>
        <dbReference type="ARBA" id="ARBA00022448"/>
    </source>
</evidence>
<keyword evidence="2 8" id="KW-0813">Transport</keyword>
<dbReference type="InterPro" id="IPR037066">
    <property type="entry name" value="Plug_dom_sf"/>
</dbReference>
<dbReference type="Gene3D" id="2.170.130.10">
    <property type="entry name" value="TonB-dependent receptor, plug domain"/>
    <property type="match status" value="1"/>
</dbReference>
<dbReference type="EMBL" id="PVEO01000004">
    <property type="protein sequence ID" value="PQV48955.1"/>
    <property type="molecule type" value="Genomic_DNA"/>
</dbReference>
<dbReference type="InterPro" id="IPR036942">
    <property type="entry name" value="Beta-barrel_TonB_sf"/>
</dbReference>
<dbReference type="InterPro" id="IPR012910">
    <property type="entry name" value="Plug_dom"/>
</dbReference>
<keyword evidence="3 8" id="KW-1134">Transmembrane beta strand</keyword>
<gene>
    <name evidence="11" type="ORF">CLV33_104162</name>
</gene>
<dbReference type="InterPro" id="IPR008969">
    <property type="entry name" value="CarboxyPept-like_regulatory"/>
</dbReference>
<feature type="chain" id="PRO_5016570334" evidence="9">
    <location>
        <begin position="35"/>
        <end position="1072"/>
    </location>
</feature>
<evidence type="ECO:0000256" key="9">
    <source>
        <dbReference type="SAM" id="SignalP"/>
    </source>
</evidence>
<keyword evidence="4 8" id="KW-0812">Transmembrane</keyword>
<keyword evidence="7 8" id="KW-0998">Cell outer membrane</keyword>
<dbReference type="InterPro" id="IPR023997">
    <property type="entry name" value="TonB-dep_OMP_SusC/RagA_CS"/>
</dbReference>
<dbReference type="Gene3D" id="2.40.170.20">
    <property type="entry name" value="TonB-dependent receptor, beta-barrel domain"/>
    <property type="match status" value="1"/>
</dbReference>
<feature type="signal peptide" evidence="9">
    <location>
        <begin position="1"/>
        <end position="34"/>
    </location>
</feature>
<dbReference type="PANTHER" id="PTHR30069">
    <property type="entry name" value="TONB-DEPENDENT OUTER MEMBRANE RECEPTOR"/>
    <property type="match status" value="1"/>
</dbReference>
<organism evidence="11 12">
    <name type="scientific">Jejuia pallidilutea</name>
    <dbReference type="NCBI Taxonomy" id="504487"/>
    <lineage>
        <taxon>Bacteria</taxon>
        <taxon>Pseudomonadati</taxon>
        <taxon>Bacteroidota</taxon>
        <taxon>Flavobacteriia</taxon>
        <taxon>Flavobacteriales</taxon>
        <taxon>Flavobacteriaceae</taxon>
        <taxon>Jejuia</taxon>
    </lineage>
</organism>
<dbReference type="GO" id="GO:0009279">
    <property type="term" value="C:cell outer membrane"/>
    <property type="evidence" value="ECO:0007669"/>
    <property type="project" value="UniProtKB-SubCell"/>
</dbReference>
<dbReference type="SUPFAM" id="SSF49464">
    <property type="entry name" value="Carboxypeptidase regulatory domain-like"/>
    <property type="match status" value="1"/>
</dbReference>
<dbReference type="FunFam" id="2.60.40.1120:FF:000003">
    <property type="entry name" value="Outer membrane protein Omp121"/>
    <property type="match status" value="1"/>
</dbReference>
<name>A0A362X0R7_9FLAO</name>
<keyword evidence="5 9" id="KW-0732">Signal</keyword>
<evidence type="ECO:0000256" key="3">
    <source>
        <dbReference type="ARBA" id="ARBA00022452"/>
    </source>
</evidence>
<feature type="domain" description="TonB-dependent receptor plug" evidence="10">
    <location>
        <begin position="137"/>
        <end position="245"/>
    </location>
</feature>
<dbReference type="SUPFAM" id="SSF56935">
    <property type="entry name" value="Porins"/>
    <property type="match status" value="1"/>
</dbReference>
<evidence type="ECO:0000313" key="11">
    <source>
        <dbReference type="EMBL" id="PQV48955.1"/>
    </source>
</evidence>
<comment type="subcellular location">
    <subcellularLocation>
        <location evidence="1 8">Cell outer membrane</location>
        <topology evidence="1 8">Multi-pass membrane protein</topology>
    </subcellularLocation>
</comment>
<accession>A0A362X0R7</accession>